<dbReference type="Pfam" id="PF03374">
    <property type="entry name" value="ANT"/>
    <property type="match status" value="1"/>
</dbReference>
<evidence type="ECO:0000256" key="1">
    <source>
        <dbReference type="SAM" id="MobiDB-lite"/>
    </source>
</evidence>
<evidence type="ECO:0000313" key="3">
    <source>
        <dbReference type="EMBL" id="DAF63944.1"/>
    </source>
</evidence>
<dbReference type="InterPro" id="IPR005039">
    <property type="entry name" value="Ant_C"/>
</dbReference>
<dbReference type="InterPro" id="IPR014054">
    <property type="entry name" value="Phage_regulatory_Rha"/>
</dbReference>
<reference evidence="3" key="1">
    <citation type="journal article" date="2021" name="Proc. Natl. Acad. Sci. U.S.A.">
        <title>A Catalog of Tens of Thousands of Viruses from Human Metagenomes Reveals Hidden Associations with Chronic Diseases.</title>
        <authorList>
            <person name="Tisza M.J."/>
            <person name="Buck C.B."/>
        </authorList>
    </citation>
    <scope>NUCLEOTIDE SEQUENCE</scope>
    <source>
        <strain evidence="3">CtGkF2</strain>
    </source>
</reference>
<dbReference type="GO" id="GO:0003677">
    <property type="term" value="F:DNA binding"/>
    <property type="evidence" value="ECO:0007669"/>
    <property type="project" value="InterPro"/>
</dbReference>
<sequence length="275" mass="31260">MTVNSKLLDRVPDLASEHPETMVQQSETGELTTTSLVIAEGTEIQHKNVLGLVRKNATDFEEFGLLAFQTRARLEGSHGGGDTEYAVLNRDQALLLITYMRNNARVRALKKALVKAFSEMERRLQRYEPELTAEQLMAKALLQAEQTMLEQTQAIEALNTRVEDMEPSYNLGEALLSTEDNIYVGDMAKMLKSRGLFYGGRTKLFAWLKDNDYIMKTGSSGYAALQRWLDRGILDVEEHVYEPFFGEPKLRYTIKVTPKGQEHFINKFKKELALS</sequence>
<protein>
    <submittedName>
        <fullName evidence="3">Regulatory protein</fullName>
    </submittedName>
</protein>
<organism evidence="3">
    <name type="scientific">Siphoviridae sp. ctGkF2</name>
    <dbReference type="NCBI Taxonomy" id="2827823"/>
    <lineage>
        <taxon>Viruses</taxon>
        <taxon>Duplodnaviria</taxon>
        <taxon>Heunggongvirae</taxon>
        <taxon>Uroviricota</taxon>
        <taxon>Caudoviricetes</taxon>
    </lineage>
</organism>
<name>A0A8S5TLE8_9CAUD</name>
<feature type="domain" description="Antirepressor protein C-terminal" evidence="2">
    <location>
        <begin position="162"/>
        <end position="270"/>
    </location>
</feature>
<accession>A0A8S5TLE8</accession>
<feature type="region of interest" description="Disordered" evidence="1">
    <location>
        <begin position="1"/>
        <end position="29"/>
    </location>
</feature>
<dbReference type="Pfam" id="PF09669">
    <property type="entry name" value="Phage_pRha"/>
    <property type="match status" value="1"/>
</dbReference>
<proteinExistence type="predicted"/>
<feature type="compositionally biased region" description="Basic and acidic residues" evidence="1">
    <location>
        <begin position="7"/>
        <end position="20"/>
    </location>
</feature>
<dbReference type="EMBL" id="BK032847">
    <property type="protein sequence ID" value="DAF63944.1"/>
    <property type="molecule type" value="Genomic_DNA"/>
</dbReference>
<evidence type="ECO:0000259" key="2">
    <source>
        <dbReference type="Pfam" id="PF03374"/>
    </source>
</evidence>